<name>Q726H8_NITV2</name>
<gene>
    <name evidence="1" type="ordered locus">DVU_3130</name>
</gene>
<proteinExistence type="predicted"/>
<accession>Q726H8</accession>
<dbReference type="EnsemblBacteria" id="AAS97600">
    <property type="protein sequence ID" value="AAS97600"/>
    <property type="gene ID" value="DVU_3130"/>
</dbReference>
<evidence type="ECO:0000313" key="1">
    <source>
        <dbReference type="EMBL" id="AAS97600.1"/>
    </source>
</evidence>
<evidence type="ECO:0000313" key="2">
    <source>
        <dbReference type="Proteomes" id="UP000002194"/>
    </source>
</evidence>
<dbReference type="EMBL" id="AE017285">
    <property type="protein sequence ID" value="AAS97600.1"/>
    <property type="molecule type" value="Genomic_DNA"/>
</dbReference>
<sequence length="70" mass="8261">MQEAPCGRMKKLCSMSIFLLQFRHRVYICSEHEHMSHLKDGLANETRLPCHHATSHEMQRPTKYQMSFQG</sequence>
<protein>
    <submittedName>
        <fullName evidence="1">Uncharacterized protein</fullName>
    </submittedName>
</protein>
<dbReference type="PaxDb" id="882-DVU_3130"/>
<organism evidence="1 2">
    <name type="scientific">Nitratidesulfovibrio vulgaris (strain ATCC 29579 / DSM 644 / CCUG 34227 / NCIMB 8303 / VKM B-1760 / Hildenborough)</name>
    <name type="common">Desulfovibrio vulgaris</name>
    <dbReference type="NCBI Taxonomy" id="882"/>
    <lineage>
        <taxon>Bacteria</taxon>
        <taxon>Pseudomonadati</taxon>
        <taxon>Thermodesulfobacteriota</taxon>
        <taxon>Desulfovibrionia</taxon>
        <taxon>Desulfovibrionales</taxon>
        <taxon>Desulfovibrionaceae</taxon>
        <taxon>Nitratidesulfovibrio</taxon>
    </lineage>
</organism>
<dbReference type="KEGG" id="dvu:DVU_3130"/>
<reference evidence="1 2" key="1">
    <citation type="journal article" date="2004" name="Nat. Biotechnol.">
        <title>The genome sequence of the anaerobic, sulfate-reducing bacterium Desulfovibrio vulgaris Hildenborough.</title>
        <authorList>
            <person name="Heidelberg J.F."/>
            <person name="Seshadri R."/>
            <person name="Haveman S.A."/>
            <person name="Hemme C.L."/>
            <person name="Paulsen I.T."/>
            <person name="Kolonay J.F."/>
            <person name="Eisen J.A."/>
            <person name="Ward N."/>
            <person name="Methe B."/>
            <person name="Brinkac L.M."/>
            <person name="Daugherty S.C."/>
            <person name="Deboy R.T."/>
            <person name="Dodson R.J."/>
            <person name="Durkin A.S."/>
            <person name="Madupu R."/>
            <person name="Nelson W.C."/>
            <person name="Sullivan S.A."/>
            <person name="Fouts D."/>
            <person name="Haft D.H."/>
            <person name="Selengut J."/>
            <person name="Peterson J.D."/>
            <person name="Davidsen T.M."/>
            <person name="Zafar N."/>
            <person name="Zhou L."/>
            <person name="Radune D."/>
            <person name="Dimitrov G."/>
            <person name="Hance M."/>
            <person name="Tran K."/>
            <person name="Khouri H."/>
            <person name="Gill J."/>
            <person name="Utterback T.R."/>
            <person name="Feldblyum T.V."/>
            <person name="Wall J.D."/>
            <person name="Voordouw G."/>
            <person name="Fraser C.M."/>
        </authorList>
    </citation>
    <scope>NUCLEOTIDE SEQUENCE [LARGE SCALE GENOMIC DNA]</scope>
    <source>
        <strain evidence="2">ATCC 29579 / DSM 644 / NCIMB 8303 / VKM B-1760 / Hildenborough</strain>
    </source>
</reference>
<keyword evidence="2" id="KW-1185">Reference proteome</keyword>
<dbReference type="HOGENOM" id="CLU_2751282_0_0_7"/>
<dbReference type="Proteomes" id="UP000002194">
    <property type="component" value="Chromosome"/>
</dbReference>
<dbReference type="AlphaFoldDB" id="Q726H8"/>
<dbReference type="STRING" id="882.DVU_3130"/>